<keyword evidence="10" id="KW-1185">Reference proteome</keyword>
<evidence type="ECO:0000256" key="2">
    <source>
        <dbReference type="ARBA" id="ARBA00007613"/>
    </source>
</evidence>
<protein>
    <submittedName>
        <fullName evidence="9">Outer membrane channel protein TolC</fullName>
    </submittedName>
</protein>
<keyword evidence="8" id="KW-0732">Signal</keyword>
<dbReference type="NCBIfam" id="NF007002">
    <property type="entry name" value="PRK09465.1"/>
    <property type="match status" value="1"/>
</dbReference>
<evidence type="ECO:0000313" key="10">
    <source>
        <dbReference type="Proteomes" id="UP001500359"/>
    </source>
</evidence>
<keyword evidence="4" id="KW-1134">Transmembrane beta strand</keyword>
<evidence type="ECO:0000313" key="9">
    <source>
        <dbReference type="EMBL" id="GAA0854193.1"/>
    </source>
</evidence>
<sequence>MKKSILSLLIGFSVASQAFADDLYQVYQRALEKDPTINRAKADRDAAFEGISISRANLLPQISGVISYTDSSQDQFDFQPGAEPDGPPTISVINSESTNLGWDINLSLSVYDHQNWVGLDRAEKVAQQGDTHFALAKQDLIVRTVRAYLSVLRAQDGLEFVQAEKRAIERQLEQTKQRFEVGLTAITDVHEAQANFDNTTAQEIVAENLVELRLEELREITGKYHDNLSVLNTESFTASRPVPERVDGWLSIAEEKNLDLMVQKLAKEIAKDDISNAKAGHYPTLTLSASIGSDDTEINGNSGFPNRDNDSIGLRLNVPIYQGGAISAQTAQARYRYIAASENLELAHRSTVRSVRSSYNDVVAATSTIRALEQAVVSAQSALQATEAGFDVGTRTIVDVLNSTRNLFDARRNLAGARYDFITAVMELKRAAGNLTEQDLVDINRGLRPPAA</sequence>
<dbReference type="InterPro" id="IPR010130">
    <property type="entry name" value="T1SS_OMP_TolC"/>
</dbReference>
<keyword evidence="7" id="KW-0998">Cell outer membrane</keyword>
<dbReference type="PANTHER" id="PTHR30026:SF20">
    <property type="entry name" value="OUTER MEMBRANE PROTEIN TOLC"/>
    <property type="match status" value="1"/>
</dbReference>
<dbReference type="NCBIfam" id="TIGR01844">
    <property type="entry name" value="type_I_sec_TolC"/>
    <property type="match status" value="1"/>
</dbReference>
<dbReference type="InterPro" id="IPR051906">
    <property type="entry name" value="TolC-like"/>
</dbReference>
<evidence type="ECO:0000256" key="8">
    <source>
        <dbReference type="SAM" id="SignalP"/>
    </source>
</evidence>
<organism evidence="9 10">
    <name type="scientific">Aliiglaciecola litoralis</name>
    <dbReference type="NCBI Taxonomy" id="582857"/>
    <lineage>
        <taxon>Bacteria</taxon>
        <taxon>Pseudomonadati</taxon>
        <taxon>Pseudomonadota</taxon>
        <taxon>Gammaproteobacteria</taxon>
        <taxon>Alteromonadales</taxon>
        <taxon>Alteromonadaceae</taxon>
        <taxon>Aliiglaciecola</taxon>
    </lineage>
</organism>
<evidence type="ECO:0000256" key="6">
    <source>
        <dbReference type="ARBA" id="ARBA00023136"/>
    </source>
</evidence>
<dbReference type="Pfam" id="PF02321">
    <property type="entry name" value="OEP"/>
    <property type="match status" value="2"/>
</dbReference>
<dbReference type="Gene3D" id="1.20.1600.10">
    <property type="entry name" value="Outer membrane efflux proteins (OEP)"/>
    <property type="match status" value="1"/>
</dbReference>
<gene>
    <name evidence="9" type="primary">tolC</name>
    <name evidence="9" type="ORF">GCM10009114_09110</name>
</gene>
<evidence type="ECO:0000256" key="3">
    <source>
        <dbReference type="ARBA" id="ARBA00022448"/>
    </source>
</evidence>
<keyword evidence="6" id="KW-0472">Membrane</keyword>
<dbReference type="PANTHER" id="PTHR30026">
    <property type="entry name" value="OUTER MEMBRANE PROTEIN TOLC"/>
    <property type="match status" value="1"/>
</dbReference>
<comment type="similarity">
    <text evidence="2">Belongs to the outer membrane factor (OMF) (TC 1.B.17) family.</text>
</comment>
<proteinExistence type="inferred from homology"/>
<evidence type="ECO:0000256" key="7">
    <source>
        <dbReference type="ARBA" id="ARBA00023237"/>
    </source>
</evidence>
<name>A0ABN1LE35_9ALTE</name>
<dbReference type="SUPFAM" id="SSF56954">
    <property type="entry name" value="Outer membrane efflux proteins (OEP)"/>
    <property type="match status" value="1"/>
</dbReference>
<reference evidence="9 10" key="1">
    <citation type="journal article" date="2019" name="Int. J. Syst. Evol. Microbiol.">
        <title>The Global Catalogue of Microorganisms (GCM) 10K type strain sequencing project: providing services to taxonomists for standard genome sequencing and annotation.</title>
        <authorList>
            <consortium name="The Broad Institute Genomics Platform"/>
            <consortium name="The Broad Institute Genome Sequencing Center for Infectious Disease"/>
            <person name="Wu L."/>
            <person name="Ma J."/>
        </authorList>
    </citation>
    <scope>NUCLEOTIDE SEQUENCE [LARGE SCALE GENOMIC DNA]</scope>
    <source>
        <strain evidence="9 10">JCM 15896</strain>
    </source>
</reference>
<dbReference type="RefSeq" id="WP_343856979.1">
    <property type="nucleotide sequence ID" value="NZ_BAAAFD010000002.1"/>
</dbReference>
<keyword evidence="3" id="KW-0813">Transport</keyword>
<comment type="subcellular location">
    <subcellularLocation>
        <location evidence="1">Cell outer membrane</location>
    </subcellularLocation>
</comment>
<feature type="chain" id="PRO_5047321732" evidence="8">
    <location>
        <begin position="21"/>
        <end position="452"/>
    </location>
</feature>
<accession>A0ABN1LE35</accession>
<dbReference type="EMBL" id="BAAAFD010000002">
    <property type="protein sequence ID" value="GAA0854193.1"/>
    <property type="molecule type" value="Genomic_DNA"/>
</dbReference>
<dbReference type="Proteomes" id="UP001500359">
    <property type="component" value="Unassembled WGS sequence"/>
</dbReference>
<dbReference type="InterPro" id="IPR058622">
    <property type="entry name" value="TolC"/>
</dbReference>
<keyword evidence="5" id="KW-0812">Transmembrane</keyword>
<evidence type="ECO:0000256" key="1">
    <source>
        <dbReference type="ARBA" id="ARBA00004442"/>
    </source>
</evidence>
<evidence type="ECO:0000256" key="5">
    <source>
        <dbReference type="ARBA" id="ARBA00022692"/>
    </source>
</evidence>
<evidence type="ECO:0000256" key="4">
    <source>
        <dbReference type="ARBA" id="ARBA00022452"/>
    </source>
</evidence>
<comment type="caution">
    <text evidence="9">The sequence shown here is derived from an EMBL/GenBank/DDBJ whole genome shotgun (WGS) entry which is preliminary data.</text>
</comment>
<feature type="signal peptide" evidence="8">
    <location>
        <begin position="1"/>
        <end position="20"/>
    </location>
</feature>
<dbReference type="InterPro" id="IPR003423">
    <property type="entry name" value="OMP_efflux"/>
</dbReference>